<dbReference type="HOGENOM" id="CLU_566395_0_0_1"/>
<comment type="caution">
    <text evidence="3">The sequence shown here is derived from an EMBL/GenBank/DDBJ whole genome shotgun (WGS) entry which is preliminary data.</text>
</comment>
<reference evidence="3 4" key="1">
    <citation type="journal article" date="2014" name="Genome Announc.">
        <title>Draft genome sequence of Sclerotinia borealis, a psychrophilic plant pathogenic fungus.</title>
        <authorList>
            <person name="Mardanov A.V."/>
            <person name="Beletsky A.V."/>
            <person name="Kadnikov V.V."/>
            <person name="Ignatov A.N."/>
            <person name="Ravin N.V."/>
        </authorList>
    </citation>
    <scope>NUCLEOTIDE SEQUENCE [LARGE SCALE GENOMIC DNA]</scope>
    <source>
        <strain evidence="4">F-4157</strain>
    </source>
</reference>
<accession>W9CBW8</accession>
<gene>
    <name evidence="3" type="ORF">SBOR_5335</name>
</gene>
<proteinExistence type="predicted"/>
<sequence length="482" mass="55231">MGQRASILSAKSKEKRPRLIRRTLKPCQTKHQNTEISANSDQRPSHPHPLPRETSNSNAQDTETTQRALNPQTSTLFVGSNLTIPQAAGQDTISESNPRHPQNLARPTSELLGQHLDGVRATPPEIYPPRQPQQTESRQSRRLSLSKFDRLLKELQEDKWHTDENYRIMKDENANLKENNENLQKEKVKTREECSRAVCALQEMAFKSLKSAKWLPSTNGKLNSDMQRLKREMKEWTRGAVKNQSQICDQSAIFQKDQQLSPEFCEELENVMVLTEKRIPKGLPEQKVLKIMLDALLAHHIFTKILAVPFFVLGDNTSNLDRIYQIGQSWNPKNAHTWRSDTLRLIYPETEKDKKVEATRLHMQTSLDTRADSKFEEFIKSPARHLFNHDTESISGLRDLYQQAASLSHSLWTRRSMLKISTLKDLSPLFDINDPKMEAHSMVGEDTANKLTGKPITVVVHPTVESYGTEKAENFETSRVWA</sequence>
<keyword evidence="4" id="KW-1185">Reference proteome</keyword>
<feature type="compositionally biased region" description="Polar residues" evidence="2">
    <location>
        <begin position="53"/>
        <end position="73"/>
    </location>
</feature>
<feature type="region of interest" description="Disordered" evidence="2">
    <location>
        <begin position="119"/>
        <end position="143"/>
    </location>
</feature>
<evidence type="ECO:0000256" key="2">
    <source>
        <dbReference type="SAM" id="MobiDB-lite"/>
    </source>
</evidence>
<evidence type="ECO:0000313" key="4">
    <source>
        <dbReference type="Proteomes" id="UP000019487"/>
    </source>
</evidence>
<protein>
    <submittedName>
        <fullName evidence="3">Uncharacterized protein</fullName>
    </submittedName>
</protein>
<dbReference type="Proteomes" id="UP000019487">
    <property type="component" value="Unassembled WGS sequence"/>
</dbReference>
<dbReference type="EMBL" id="AYSA01000258">
    <property type="protein sequence ID" value="ESZ94267.1"/>
    <property type="molecule type" value="Genomic_DNA"/>
</dbReference>
<feature type="compositionally biased region" description="Polar residues" evidence="2">
    <location>
        <begin position="29"/>
        <end position="42"/>
    </location>
</feature>
<dbReference type="AlphaFoldDB" id="W9CBW8"/>
<name>W9CBW8_SCLBF</name>
<feature type="coiled-coil region" evidence="1">
    <location>
        <begin position="166"/>
        <end position="193"/>
    </location>
</feature>
<dbReference type="OrthoDB" id="4156714at2759"/>
<keyword evidence="1" id="KW-0175">Coiled coil</keyword>
<evidence type="ECO:0000256" key="1">
    <source>
        <dbReference type="SAM" id="Coils"/>
    </source>
</evidence>
<feature type="compositionally biased region" description="Basic residues" evidence="2">
    <location>
        <begin position="13"/>
        <end position="24"/>
    </location>
</feature>
<evidence type="ECO:0000313" key="3">
    <source>
        <dbReference type="EMBL" id="ESZ94267.1"/>
    </source>
</evidence>
<feature type="region of interest" description="Disordered" evidence="2">
    <location>
        <begin position="1"/>
        <end position="73"/>
    </location>
</feature>
<organism evidence="3 4">
    <name type="scientific">Sclerotinia borealis (strain F-4128)</name>
    <dbReference type="NCBI Taxonomy" id="1432307"/>
    <lineage>
        <taxon>Eukaryota</taxon>
        <taxon>Fungi</taxon>
        <taxon>Dikarya</taxon>
        <taxon>Ascomycota</taxon>
        <taxon>Pezizomycotina</taxon>
        <taxon>Leotiomycetes</taxon>
        <taxon>Helotiales</taxon>
        <taxon>Sclerotiniaceae</taxon>
        <taxon>Sclerotinia</taxon>
    </lineage>
</organism>